<reference evidence="3" key="1">
    <citation type="submission" date="2024-06" db="EMBL/GenBank/DDBJ databases">
        <title>Multi-omics analyses provide insights into the biosynthesis of the anticancer antibiotic pleurotin in Hohenbuehelia grisea.</title>
        <authorList>
            <person name="Weaver J.A."/>
            <person name="Alberti F."/>
        </authorList>
    </citation>
    <scope>NUCLEOTIDE SEQUENCE [LARGE SCALE GENOMIC DNA]</scope>
    <source>
        <strain evidence="3">T-177</strain>
    </source>
</reference>
<evidence type="ECO:0000313" key="3">
    <source>
        <dbReference type="Proteomes" id="UP001556367"/>
    </source>
</evidence>
<gene>
    <name evidence="2" type="ORF">HGRIS_006014</name>
</gene>
<feature type="region of interest" description="Disordered" evidence="1">
    <location>
        <begin position="1"/>
        <end position="26"/>
    </location>
</feature>
<dbReference type="Proteomes" id="UP001556367">
    <property type="component" value="Unassembled WGS sequence"/>
</dbReference>
<evidence type="ECO:0000256" key="1">
    <source>
        <dbReference type="SAM" id="MobiDB-lite"/>
    </source>
</evidence>
<accession>A0ABR3K104</accession>
<name>A0ABR3K104_9AGAR</name>
<organism evidence="2 3">
    <name type="scientific">Hohenbuehelia grisea</name>
    <dbReference type="NCBI Taxonomy" id="104357"/>
    <lineage>
        <taxon>Eukaryota</taxon>
        <taxon>Fungi</taxon>
        <taxon>Dikarya</taxon>
        <taxon>Basidiomycota</taxon>
        <taxon>Agaricomycotina</taxon>
        <taxon>Agaricomycetes</taxon>
        <taxon>Agaricomycetidae</taxon>
        <taxon>Agaricales</taxon>
        <taxon>Pleurotineae</taxon>
        <taxon>Pleurotaceae</taxon>
        <taxon>Hohenbuehelia</taxon>
    </lineage>
</organism>
<keyword evidence="3" id="KW-1185">Reference proteome</keyword>
<evidence type="ECO:0000313" key="2">
    <source>
        <dbReference type="EMBL" id="KAL0961022.1"/>
    </source>
</evidence>
<proteinExistence type="predicted"/>
<comment type="caution">
    <text evidence="2">The sequence shown here is derived from an EMBL/GenBank/DDBJ whole genome shotgun (WGS) entry which is preliminary data.</text>
</comment>
<protein>
    <submittedName>
        <fullName evidence="2">Uncharacterized protein</fullName>
    </submittedName>
</protein>
<sequence>MAQFSDRQSPGGGLSPGGFVAPPGAGYPSSYPSAMPPAMASAPSIQTSYYQYSE</sequence>
<dbReference type="EMBL" id="JASNQZ010000001">
    <property type="protein sequence ID" value="KAL0961022.1"/>
    <property type="molecule type" value="Genomic_DNA"/>
</dbReference>